<evidence type="ECO:0008006" key="3">
    <source>
        <dbReference type="Google" id="ProtNLM"/>
    </source>
</evidence>
<keyword evidence="2" id="KW-1185">Reference proteome</keyword>
<reference evidence="2" key="1">
    <citation type="journal article" date="2017" name="bioRxiv">
        <title>Comparative analysis of the genomes of Stylophora pistillata and Acropora digitifera provides evidence for extensive differences between species of corals.</title>
        <authorList>
            <person name="Voolstra C.R."/>
            <person name="Li Y."/>
            <person name="Liew Y.J."/>
            <person name="Baumgarten S."/>
            <person name="Zoccola D."/>
            <person name="Flot J.-F."/>
            <person name="Tambutte S."/>
            <person name="Allemand D."/>
            <person name="Aranda M."/>
        </authorList>
    </citation>
    <scope>NUCLEOTIDE SEQUENCE [LARGE SCALE GENOMIC DNA]</scope>
</reference>
<gene>
    <name evidence="1" type="ORF">AWC38_SpisGene25263</name>
</gene>
<dbReference type="Proteomes" id="UP000225706">
    <property type="component" value="Unassembled WGS sequence"/>
</dbReference>
<dbReference type="EMBL" id="LSMT01003326">
    <property type="protein sequence ID" value="PFX11181.1"/>
    <property type="molecule type" value="Genomic_DNA"/>
</dbReference>
<dbReference type="InterPro" id="IPR014729">
    <property type="entry name" value="Rossmann-like_a/b/a_fold"/>
</dbReference>
<evidence type="ECO:0000313" key="1">
    <source>
        <dbReference type="EMBL" id="PFX11181.1"/>
    </source>
</evidence>
<sequence>MLKSVLVVIDGSDETETVERFSIQLAKEKSASLTGIGVVDTTWITEPFPEEAFGNPFSVDSIEALARDHRE</sequence>
<dbReference type="SUPFAM" id="SSF52402">
    <property type="entry name" value="Adenine nucleotide alpha hydrolases-like"/>
    <property type="match status" value="1"/>
</dbReference>
<proteinExistence type="predicted"/>
<dbReference type="AlphaFoldDB" id="A0A2B4R0G1"/>
<comment type="caution">
    <text evidence="1">The sequence shown here is derived from an EMBL/GenBank/DDBJ whole genome shotgun (WGS) entry which is preliminary data.</text>
</comment>
<name>A0A2B4R0G1_STYPI</name>
<accession>A0A2B4R0G1</accession>
<organism evidence="1 2">
    <name type="scientific">Stylophora pistillata</name>
    <name type="common">Smooth cauliflower coral</name>
    <dbReference type="NCBI Taxonomy" id="50429"/>
    <lineage>
        <taxon>Eukaryota</taxon>
        <taxon>Metazoa</taxon>
        <taxon>Cnidaria</taxon>
        <taxon>Anthozoa</taxon>
        <taxon>Hexacorallia</taxon>
        <taxon>Scleractinia</taxon>
        <taxon>Astrocoeniina</taxon>
        <taxon>Pocilloporidae</taxon>
        <taxon>Stylophora</taxon>
    </lineage>
</organism>
<dbReference type="Gene3D" id="3.40.50.620">
    <property type="entry name" value="HUPs"/>
    <property type="match status" value="1"/>
</dbReference>
<evidence type="ECO:0000313" key="2">
    <source>
        <dbReference type="Proteomes" id="UP000225706"/>
    </source>
</evidence>
<feature type="non-terminal residue" evidence="1">
    <location>
        <position position="71"/>
    </location>
</feature>
<protein>
    <recommendedName>
        <fullName evidence="3">UspA domain-containing protein</fullName>
    </recommendedName>
</protein>